<keyword evidence="4" id="KW-0906">Nuclear pore complex</keyword>
<keyword evidence="3 4" id="KW-0539">Nucleus</keyword>
<evidence type="ECO:0000256" key="4">
    <source>
        <dbReference type="RuleBase" id="RU364035"/>
    </source>
</evidence>
<dbReference type="GO" id="GO:0016973">
    <property type="term" value="P:poly(A)+ mRNA export from nucleus"/>
    <property type="evidence" value="ECO:0007669"/>
    <property type="project" value="TreeGrafter"/>
</dbReference>
<protein>
    <recommendedName>
        <fullName evidence="4">Nuclear pore protein</fullName>
    </recommendedName>
</protein>
<keyword evidence="4" id="KW-0472">Membrane</keyword>
<gene>
    <name evidence="5" type="ORF">M407DRAFT_236562</name>
</gene>
<organism evidence="5 6">
    <name type="scientific">Tulasnella calospora MUT 4182</name>
    <dbReference type="NCBI Taxonomy" id="1051891"/>
    <lineage>
        <taxon>Eukaryota</taxon>
        <taxon>Fungi</taxon>
        <taxon>Dikarya</taxon>
        <taxon>Basidiomycota</taxon>
        <taxon>Agaricomycotina</taxon>
        <taxon>Agaricomycetes</taxon>
        <taxon>Cantharellales</taxon>
        <taxon>Tulasnellaceae</taxon>
        <taxon>Tulasnella</taxon>
    </lineage>
</organism>
<dbReference type="GO" id="GO:0006606">
    <property type="term" value="P:protein import into nucleus"/>
    <property type="evidence" value="ECO:0007669"/>
    <property type="project" value="TreeGrafter"/>
</dbReference>
<dbReference type="AlphaFoldDB" id="A0A0C3KWA4"/>
<dbReference type="PANTHER" id="PTHR11225">
    <property type="entry name" value="NUCLEAR PORE COMPLEX PROTEIN NUP93 NUCLEOPORIN NUP93 DEAD EYE PROTEIN"/>
    <property type="match status" value="1"/>
</dbReference>
<keyword evidence="4" id="KW-0811">Translocation</keyword>
<keyword evidence="4" id="KW-0653">Protein transport</keyword>
<keyword evidence="4" id="KW-0509">mRNA transport</keyword>
<evidence type="ECO:0000256" key="2">
    <source>
        <dbReference type="ARBA" id="ARBA00010186"/>
    </source>
</evidence>
<dbReference type="InterPro" id="IPR007231">
    <property type="entry name" value="Nucleoporin_int_Nup93/Nic96"/>
</dbReference>
<name>A0A0C3KWA4_9AGAM</name>
<comment type="subcellular location">
    <subcellularLocation>
        <location evidence="1">Nucleus envelope</location>
    </subcellularLocation>
    <subcellularLocation>
        <location evidence="4">Nucleus</location>
        <location evidence="4">Nuclear pore complex</location>
    </subcellularLocation>
</comment>
<dbReference type="Pfam" id="PF04097">
    <property type="entry name" value="Nic96"/>
    <property type="match status" value="1"/>
</dbReference>
<dbReference type="GO" id="GO:0017056">
    <property type="term" value="F:structural constituent of nuclear pore"/>
    <property type="evidence" value="ECO:0007669"/>
    <property type="project" value="InterPro"/>
</dbReference>
<dbReference type="STRING" id="1051891.A0A0C3KWA4"/>
<proteinExistence type="inferred from homology"/>
<comment type="similarity">
    <text evidence="2 4">Belongs to the nucleoporin interacting component (NIC) family.</text>
</comment>
<dbReference type="GO" id="GO:0005643">
    <property type="term" value="C:nuclear pore"/>
    <property type="evidence" value="ECO:0007669"/>
    <property type="project" value="UniProtKB-SubCell"/>
</dbReference>
<dbReference type="PANTHER" id="PTHR11225:SF4">
    <property type="entry name" value="NUCLEAR PORE COMPLEX PROTEIN NUP93"/>
    <property type="match status" value="1"/>
</dbReference>
<dbReference type="OrthoDB" id="1918363at2759"/>
<accession>A0A0C3KWA4</accession>
<keyword evidence="4" id="KW-0813">Transport</keyword>
<reference evidence="6" key="2">
    <citation type="submission" date="2015-01" db="EMBL/GenBank/DDBJ databases">
        <title>Evolutionary Origins and Diversification of the Mycorrhizal Mutualists.</title>
        <authorList>
            <consortium name="DOE Joint Genome Institute"/>
            <consortium name="Mycorrhizal Genomics Consortium"/>
            <person name="Kohler A."/>
            <person name="Kuo A."/>
            <person name="Nagy L.G."/>
            <person name="Floudas D."/>
            <person name="Copeland A."/>
            <person name="Barry K.W."/>
            <person name="Cichocki N."/>
            <person name="Veneault-Fourrey C."/>
            <person name="LaButti K."/>
            <person name="Lindquist E.A."/>
            <person name="Lipzen A."/>
            <person name="Lundell T."/>
            <person name="Morin E."/>
            <person name="Murat C."/>
            <person name="Riley R."/>
            <person name="Ohm R."/>
            <person name="Sun H."/>
            <person name="Tunlid A."/>
            <person name="Henrissat B."/>
            <person name="Grigoriev I.V."/>
            <person name="Hibbett D.S."/>
            <person name="Martin F."/>
        </authorList>
    </citation>
    <scope>NUCLEOTIDE SEQUENCE [LARGE SCALE GENOMIC DNA]</scope>
    <source>
        <strain evidence="6">MUT 4182</strain>
    </source>
</reference>
<dbReference type="HOGENOM" id="CLU_011846_0_0_1"/>
<evidence type="ECO:0000313" key="6">
    <source>
        <dbReference type="Proteomes" id="UP000054248"/>
    </source>
</evidence>
<keyword evidence="6" id="KW-1185">Reference proteome</keyword>
<evidence type="ECO:0000256" key="1">
    <source>
        <dbReference type="ARBA" id="ARBA00004259"/>
    </source>
</evidence>
<evidence type="ECO:0000256" key="3">
    <source>
        <dbReference type="ARBA" id="ARBA00023242"/>
    </source>
</evidence>
<dbReference type="EMBL" id="KN823036">
    <property type="protein sequence ID" value="KIO25738.1"/>
    <property type="molecule type" value="Genomic_DNA"/>
</dbReference>
<dbReference type="Proteomes" id="UP000054248">
    <property type="component" value="Unassembled WGS sequence"/>
</dbReference>
<evidence type="ECO:0000313" key="5">
    <source>
        <dbReference type="EMBL" id="KIO25738.1"/>
    </source>
</evidence>
<sequence>MADLSSLLTSSRQLTAHIPRPDLPTINLGLDQIEQQSRRLVAGQTTAPDQSKASYLLAQAQIDTSALGSQVANLNTNQTFAPLQPINDTDIAGFVRHAHEQSLIASIEEGRRETEAEFYRVLEERSRRDWENRKKKIFEELGLKVDSAPAIPSTEYAGVANAFGKSRLAASTSGRGLGLNMSVTQTKQTMPMHQKMMAYDRVLSHLNNARLAQTAFPLIFQFKAVASETPQGSSAIGQQFAETLEILLEITGEQPQLAHSHAQAHLLNNSPVLERSFAKPYLADPQSTIAAELREKIVNGARTALEKQYWQFLEQTVHSKPMDAALGGDPGLANKVRAFLSVRFYKAGRWEDRLELIAAKPLWAQMFYLIRTGNLREALEVAINSERQLNDREPHFIPALRAWVESTDRSIPRTSRERLFSAYNARIAFGANVDPFKQALFKIIGRIEPHKKTVPLVTSTTEDWIWFQLAMVDEQEGNGLKELGELLESYGEKHFTGPSTEGPSPSASISMLLLVCGLFEKSVAAMYEHPELQVEAIHLAISLAYYGLLRVPARQEMTDVDVLIQSVKGSTSLNFALLINRYIRQFQKTDPKEAVQYAFCVGLTADRITSTTSDYDATVSRDQLELTREIVRRVIVNCQGKWEELIGGMREDGTRFTGVLEHYLPLLQLNSTPEYYDVILKGAATMCEEDRRITDAIKLYNLAGARDTVISCLARALGELLSEPGGGGVEGQELENIAQQVIRMYELRGERTKESQEVVKLIRARSAMDRYAQGDMEGALEAIEASDIIPLDGDLRSLNRRVDQFKFMDPAITRNLGEILMLTMNIIVGLHARTKTANISDIDRQSRLARLRQKAKAVSTLAGLQRMSISSDILGQLNRLEVKVAH</sequence>
<reference evidence="5 6" key="1">
    <citation type="submission" date="2014-04" db="EMBL/GenBank/DDBJ databases">
        <authorList>
            <consortium name="DOE Joint Genome Institute"/>
            <person name="Kuo A."/>
            <person name="Girlanda M."/>
            <person name="Perotto S."/>
            <person name="Kohler A."/>
            <person name="Nagy L.G."/>
            <person name="Floudas D."/>
            <person name="Copeland A."/>
            <person name="Barry K.W."/>
            <person name="Cichocki N."/>
            <person name="Veneault-Fourrey C."/>
            <person name="LaButti K."/>
            <person name="Lindquist E.A."/>
            <person name="Lipzen A."/>
            <person name="Lundell T."/>
            <person name="Morin E."/>
            <person name="Murat C."/>
            <person name="Sun H."/>
            <person name="Tunlid A."/>
            <person name="Henrissat B."/>
            <person name="Grigoriev I.V."/>
            <person name="Hibbett D.S."/>
            <person name="Martin F."/>
            <person name="Nordberg H.P."/>
            <person name="Cantor M.N."/>
            <person name="Hua S.X."/>
        </authorList>
    </citation>
    <scope>NUCLEOTIDE SEQUENCE [LARGE SCALE GENOMIC DNA]</scope>
    <source>
        <strain evidence="5 6">MUT 4182</strain>
    </source>
</reference>